<comment type="caution">
    <text evidence="4">The sequence shown here is derived from an EMBL/GenBank/DDBJ whole genome shotgun (WGS) entry which is preliminary data.</text>
</comment>
<feature type="domain" description="Calmodulin-binding" evidence="3">
    <location>
        <begin position="573"/>
        <end position="679"/>
    </location>
</feature>
<protein>
    <recommendedName>
        <fullName evidence="3">Calmodulin-binding domain-containing protein</fullName>
    </recommendedName>
</protein>
<dbReference type="Pfam" id="PF07839">
    <property type="entry name" value="CaM_binding"/>
    <property type="match status" value="1"/>
</dbReference>
<keyword evidence="5" id="KW-1185">Reference proteome</keyword>
<sequence>MNRKLPSRAKSFRPFSEYGTYEALAYLFSCIILLFSSLLRIWKEIIQIERKDRETLQSATRISSYKQSMAVTGLIKDRPDGRSYAGAMGSCYSIGKGKRSASLHRRSFGSRQNSPRASRQNVKLPHPGKARCPTSCKTGWQNTLSQRSTGKSRTTTQTSHENGGSPLRSMTATDGSRSETLPATLQARSGQVQDARCKPSGRKQDTSLSPSCGLSSMQEDPSSETNSTCAQEIPSCKMSIIRAFSEDETNGDGKSPEKPMGVFPESFPSLKNDVSSNNPNIDHQSESIKMPNATKTLPMVSSSHTEMKTPTLKPRVGGYEVLKPRRLVMSVRRTASRTRKQANSPTNKVSYVHKVDLVTAGKKSARTMDHSLLRSEMRIDDGKDLCKNCKVGKWESVCFISNDGKISAANTSPKGICHFHLCNPPRCSAGPNYNCSMSLPNKKEFHLSIEKASLPQNTNERGDEFHPTQGDLCSNTRSLLREKSATDTFSGDGEVESQTTELFLDDQTAKREDKYIGCCFQATDFVNMVKNSPSLEERQRSAFTLSERRDPKACGLMTPFKCSGHDFCSEHHDDSEVPSVNKQVMCGNLATKDSTFELNSIVQLQLRKPNMERMRQKYLYCLKQQEAERVPLRKQEMMSRKKAGEWMLDSAIGEILRKLAPGREAGVKLIIEAFETIMKRKNSEIEEKGRRSSLKLLRQS</sequence>
<keyword evidence="2" id="KW-1133">Transmembrane helix</keyword>
<proteinExistence type="predicted"/>
<reference evidence="4" key="1">
    <citation type="submission" date="2021-08" db="EMBL/GenBank/DDBJ databases">
        <title>WGS assembly of Ceratopteris richardii.</title>
        <authorList>
            <person name="Marchant D.B."/>
            <person name="Chen G."/>
            <person name="Jenkins J."/>
            <person name="Shu S."/>
            <person name="Leebens-Mack J."/>
            <person name="Grimwood J."/>
            <person name="Schmutz J."/>
            <person name="Soltis P."/>
            <person name="Soltis D."/>
            <person name="Chen Z.-H."/>
        </authorList>
    </citation>
    <scope>NUCLEOTIDE SEQUENCE</scope>
    <source>
        <strain evidence="4">Whitten #5841</strain>
        <tissue evidence="4">Leaf</tissue>
    </source>
</reference>
<evidence type="ECO:0000259" key="3">
    <source>
        <dbReference type="SMART" id="SM01054"/>
    </source>
</evidence>
<dbReference type="GO" id="GO:0005516">
    <property type="term" value="F:calmodulin binding"/>
    <property type="evidence" value="ECO:0007669"/>
    <property type="project" value="InterPro"/>
</dbReference>
<evidence type="ECO:0000313" key="4">
    <source>
        <dbReference type="EMBL" id="KAH7297059.1"/>
    </source>
</evidence>
<evidence type="ECO:0000313" key="5">
    <source>
        <dbReference type="Proteomes" id="UP000825935"/>
    </source>
</evidence>
<dbReference type="PANTHER" id="PTHR33923">
    <property type="entry name" value="CALMODULIN-BINDING PROTEIN-RELATED"/>
    <property type="match status" value="1"/>
</dbReference>
<dbReference type="InterPro" id="IPR012417">
    <property type="entry name" value="CaM-bd_dom_pln"/>
</dbReference>
<feature type="region of interest" description="Disordered" evidence="1">
    <location>
        <begin position="102"/>
        <end position="231"/>
    </location>
</feature>
<dbReference type="SMART" id="SM01054">
    <property type="entry name" value="CaM_binding"/>
    <property type="match status" value="1"/>
</dbReference>
<dbReference type="PANTHER" id="PTHR33923:SF2">
    <property type="entry name" value="CALMODULIN-BINDING PROTEIN-RELATED"/>
    <property type="match status" value="1"/>
</dbReference>
<accession>A0A8T2RKW1</accession>
<feature type="compositionally biased region" description="Polar residues" evidence="1">
    <location>
        <begin position="109"/>
        <end position="121"/>
    </location>
</feature>
<dbReference type="InterPro" id="IPR044681">
    <property type="entry name" value="PICBP-like"/>
</dbReference>
<evidence type="ECO:0000256" key="2">
    <source>
        <dbReference type="SAM" id="Phobius"/>
    </source>
</evidence>
<feature type="compositionally biased region" description="Polar residues" evidence="1">
    <location>
        <begin position="206"/>
        <end position="230"/>
    </location>
</feature>
<dbReference type="EMBL" id="CM035431">
    <property type="protein sequence ID" value="KAH7297059.1"/>
    <property type="molecule type" value="Genomic_DNA"/>
</dbReference>
<dbReference type="AlphaFoldDB" id="A0A8T2RKW1"/>
<keyword evidence="2" id="KW-0472">Membrane</keyword>
<evidence type="ECO:0000256" key="1">
    <source>
        <dbReference type="SAM" id="MobiDB-lite"/>
    </source>
</evidence>
<name>A0A8T2RKW1_CERRI</name>
<feature type="compositionally biased region" description="Polar residues" evidence="1">
    <location>
        <begin position="135"/>
        <end position="192"/>
    </location>
</feature>
<dbReference type="Proteomes" id="UP000825935">
    <property type="component" value="Chromosome 26"/>
</dbReference>
<gene>
    <name evidence="4" type="ORF">KP509_26G051200</name>
</gene>
<feature type="transmembrane region" description="Helical" evidence="2">
    <location>
        <begin position="21"/>
        <end position="42"/>
    </location>
</feature>
<organism evidence="4 5">
    <name type="scientific">Ceratopteris richardii</name>
    <name type="common">Triangle waterfern</name>
    <dbReference type="NCBI Taxonomy" id="49495"/>
    <lineage>
        <taxon>Eukaryota</taxon>
        <taxon>Viridiplantae</taxon>
        <taxon>Streptophyta</taxon>
        <taxon>Embryophyta</taxon>
        <taxon>Tracheophyta</taxon>
        <taxon>Polypodiopsida</taxon>
        <taxon>Polypodiidae</taxon>
        <taxon>Polypodiales</taxon>
        <taxon>Pteridineae</taxon>
        <taxon>Pteridaceae</taxon>
        <taxon>Parkerioideae</taxon>
        <taxon>Ceratopteris</taxon>
    </lineage>
</organism>
<keyword evidence="2" id="KW-0812">Transmembrane</keyword>
<dbReference type="OrthoDB" id="1096728at2759"/>